<reference evidence="4 5" key="2">
    <citation type="journal article" date="2021" name="Curr. Genet.">
        <title>Genetic response to nitrogen starvation in the aggressive Eucalyptus foliar pathogen Teratosphaeria destructans.</title>
        <authorList>
            <person name="Havenga M."/>
            <person name="Wingfield B.D."/>
            <person name="Wingfield M.J."/>
            <person name="Dreyer L.L."/>
            <person name="Roets F."/>
            <person name="Aylward J."/>
        </authorList>
    </citation>
    <scope>NUCLEOTIDE SEQUENCE [LARGE SCALE GENOMIC DNA]</scope>
    <source>
        <strain evidence="4">CMW44962</strain>
    </source>
</reference>
<dbReference type="PROSITE" id="PS51719">
    <property type="entry name" value="G_SEPTIN"/>
    <property type="match status" value="1"/>
</dbReference>
<protein>
    <submittedName>
        <fullName evidence="4">Septin GTPase family</fullName>
    </submittedName>
</protein>
<dbReference type="EMBL" id="RIBY02000241">
    <property type="protein sequence ID" value="KAH9844710.1"/>
    <property type="molecule type" value="Genomic_DNA"/>
</dbReference>
<dbReference type="FunFam" id="3.40.50.300:FF:001827">
    <property type="entry name" value="Septin"/>
    <property type="match status" value="1"/>
</dbReference>
<feature type="region of interest" description="Disordered" evidence="2">
    <location>
        <begin position="233"/>
        <end position="309"/>
    </location>
</feature>
<dbReference type="InterPro" id="IPR030379">
    <property type="entry name" value="G_SEPTIN_dom"/>
</dbReference>
<evidence type="ECO:0000256" key="1">
    <source>
        <dbReference type="RuleBase" id="RU004560"/>
    </source>
</evidence>
<evidence type="ECO:0000259" key="3">
    <source>
        <dbReference type="PROSITE" id="PS51719"/>
    </source>
</evidence>
<dbReference type="GO" id="GO:0005525">
    <property type="term" value="F:GTP binding"/>
    <property type="evidence" value="ECO:0007669"/>
    <property type="project" value="UniProtKB-KW"/>
</dbReference>
<accession>A0A9W7SZL4</accession>
<feature type="region of interest" description="Disordered" evidence="2">
    <location>
        <begin position="1"/>
        <end position="26"/>
    </location>
</feature>
<feature type="domain" description="Septin-type G" evidence="3">
    <location>
        <begin position="29"/>
        <end position="396"/>
    </location>
</feature>
<feature type="compositionally biased region" description="Basic residues" evidence="2">
    <location>
        <begin position="291"/>
        <end position="301"/>
    </location>
</feature>
<keyword evidence="5" id="KW-1185">Reference proteome</keyword>
<comment type="similarity">
    <text evidence="1">Belongs to the TRAFAC class TrmE-Era-EngA-EngB-Septin-like GTPase superfamily. Septin GTPase family.</text>
</comment>
<keyword evidence="1" id="KW-0547">Nucleotide-binding</keyword>
<feature type="compositionally biased region" description="Acidic residues" evidence="2">
    <location>
        <begin position="233"/>
        <end position="252"/>
    </location>
</feature>
<name>A0A9W7SZL4_9PEZI</name>
<dbReference type="Pfam" id="PF00735">
    <property type="entry name" value="Septin"/>
    <property type="match status" value="3"/>
</dbReference>
<dbReference type="OrthoDB" id="5337438at2759"/>
<dbReference type="SUPFAM" id="SSF52540">
    <property type="entry name" value="P-loop containing nucleoside triphosphate hydrolases"/>
    <property type="match status" value="1"/>
</dbReference>
<comment type="caution">
    <text evidence="4">The sequence shown here is derived from an EMBL/GenBank/DDBJ whole genome shotgun (WGS) entry which is preliminary data.</text>
</comment>
<evidence type="ECO:0000313" key="5">
    <source>
        <dbReference type="Proteomes" id="UP001138500"/>
    </source>
</evidence>
<dbReference type="AlphaFoldDB" id="A0A9W7SZL4"/>
<dbReference type="PANTHER" id="PTHR18884">
    <property type="entry name" value="SEPTIN"/>
    <property type="match status" value="1"/>
</dbReference>
<sequence length="426" mass="47218">MTHRGRYSYASSTAPVNVNSPRRVRRRKDPTPFNILVIGAKNSGKTSFISFLRHSLARPTHTRPYTTDPAGDAHVPAARSSFTSHYLESEMDGERIGVTLWDSAGLEKHVIDLQLREMATFVEAKFEETFVEEQKVVRSPGFRDTHIHCAFLVLDPVRLDATTAASKTAAGLPQGGLDDELDLQVLRSLWGKTTVIPVIAKADTLTTGHMSFLKRAVWESLKSAKLDPLEALELEGEDEPDSDTLPEGDEGGDEQHPRGVNHIAGSRDDSDDDDDDDDDDSSSASDAPVPRSKRSNGHHRQPSLAGTVASVTGEELPYLPMSTLSPDLYDLPPYTTTAKDARVGRSFPWGFADPYDPEHCDFTRLRDSIFSEWRGDLRDLSRTKWYENWRTSRLKNLPGSKQRVRGGVTPVAVVPREGRTVSPTTN</sequence>
<dbReference type="InterPro" id="IPR027417">
    <property type="entry name" value="P-loop_NTPase"/>
</dbReference>
<evidence type="ECO:0000313" key="4">
    <source>
        <dbReference type="EMBL" id="KAH9844710.1"/>
    </source>
</evidence>
<proteinExistence type="inferred from homology"/>
<dbReference type="Gene3D" id="3.40.50.300">
    <property type="entry name" value="P-loop containing nucleotide triphosphate hydrolases"/>
    <property type="match status" value="1"/>
</dbReference>
<gene>
    <name evidence="4" type="ORF">Tdes44962_MAKER10509</name>
</gene>
<reference evidence="4 5" key="1">
    <citation type="journal article" date="2018" name="IMA Fungus">
        <title>IMA Genome-F 10: Nine draft genome sequences of Claviceps purpurea s.lat., including C. arundinis, C. humidiphila, and C. cf. spartinae, pseudomolecules for the pitch canker pathogen Fusarium circinatum, draft genome of Davidsoniella eucalypti, Grosmannia galeiformis, Quambalaria eucalypti, and Teratosphaeria destructans.</title>
        <authorList>
            <person name="Wingfield B.D."/>
            <person name="Liu M."/>
            <person name="Nguyen H.D."/>
            <person name="Lane F.A."/>
            <person name="Morgan S.W."/>
            <person name="De Vos L."/>
            <person name="Wilken P.M."/>
            <person name="Duong T.A."/>
            <person name="Aylward J."/>
            <person name="Coetzee M.P."/>
            <person name="Dadej K."/>
            <person name="De Beer Z.W."/>
            <person name="Findlay W."/>
            <person name="Havenga M."/>
            <person name="Kolarik M."/>
            <person name="Menzies J.G."/>
            <person name="Naidoo K."/>
            <person name="Pochopski O."/>
            <person name="Shoukouhi P."/>
            <person name="Santana Q.C."/>
            <person name="Seifert K.A."/>
            <person name="Soal N."/>
            <person name="Steenkamp E.T."/>
            <person name="Tatham C.T."/>
            <person name="van der Nest M.A."/>
            <person name="Wingfield M.J."/>
        </authorList>
    </citation>
    <scope>NUCLEOTIDE SEQUENCE [LARGE SCALE GENOMIC DNA]</scope>
    <source>
        <strain evidence="4">CMW44962</strain>
    </source>
</reference>
<organism evidence="4 5">
    <name type="scientific">Teratosphaeria destructans</name>
    <dbReference type="NCBI Taxonomy" id="418781"/>
    <lineage>
        <taxon>Eukaryota</taxon>
        <taxon>Fungi</taxon>
        <taxon>Dikarya</taxon>
        <taxon>Ascomycota</taxon>
        <taxon>Pezizomycotina</taxon>
        <taxon>Dothideomycetes</taxon>
        <taxon>Dothideomycetidae</taxon>
        <taxon>Mycosphaerellales</taxon>
        <taxon>Teratosphaeriaceae</taxon>
        <taxon>Teratosphaeria</taxon>
    </lineage>
</organism>
<dbReference type="Proteomes" id="UP001138500">
    <property type="component" value="Unassembled WGS sequence"/>
</dbReference>
<feature type="compositionally biased region" description="Acidic residues" evidence="2">
    <location>
        <begin position="269"/>
        <end position="281"/>
    </location>
</feature>
<evidence type="ECO:0000256" key="2">
    <source>
        <dbReference type="SAM" id="MobiDB-lite"/>
    </source>
</evidence>
<keyword evidence="1" id="KW-0342">GTP-binding</keyword>